<evidence type="ECO:0000256" key="4">
    <source>
        <dbReference type="SAM" id="MobiDB-lite"/>
    </source>
</evidence>
<evidence type="ECO:0000256" key="1">
    <source>
        <dbReference type="ARBA" id="ARBA00004196"/>
    </source>
</evidence>
<evidence type="ECO:0000259" key="7">
    <source>
        <dbReference type="Pfam" id="PF25944"/>
    </source>
</evidence>
<dbReference type="InterPro" id="IPR058626">
    <property type="entry name" value="MdtA-like_b-barrel"/>
</dbReference>
<dbReference type="RefSeq" id="WP_211633936.1">
    <property type="nucleotide sequence ID" value="NZ_CP073100.1"/>
</dbReference>
<accession>A0A975PGW2</accession>
<reference evidence="9" key="1">
    <citation type="submission" date="2021-04" db="EMBL/GenBank/DDBJ databases">
        <title>Luteolibacter sp. 32A isolated from the skin of an Anderson's salamander (Ambystoma andersonii).</title>
        <authorList>
            <person name="Spergser J."/>
            <person name="Busse H.-J."/>
        </authorList>
    </citation>
    <scope>NUCLEOTIDE SEQUENCE</scope>
    <source>
        <strain evidence="9">32A</strain>
    </source>
</reference>
<dbReference type="InterPro" id="IPR058627">
    <property type="entry name" value="MdtA-like_C"/>
</dbReference>
<feature type="domain" description="Multidrug resistance protein MdtA-like barrel-sandwich hybrid" evidence="6">
    <location>
        <begin position="58"/>
        <end position="201"/>
    </location>
</feature>
<evidence type="ECO:0000313" key="9">
    <source>
        <dbReference type="EMBL" id="QUE52676.1"/>
    </source>
</evidence>
<dbReference type="FunFam" id="2.40.420.20:FF:000001">
    <property type="entry name" value="Efflux RND transporter periplasmic adaptor subunit"/>
    <property type="match status" value="1"/>
</dbReference>
<dbReference type="InterPro" id="IPR058624">
    <property type="entry name" value="MdtA-like_HH"/>
</dbReference>
<dbReference type="GO" id="GO:0022857">
    <property type="term" value="F:transmembrane transporter activity"/>
    <property type="evidence" value="ECO:0007669"/>
    <property type="project" value="InterPro"/>
</dbReference>
<keyword evidence="3" id="KW-0175">Coiled coil</keyword>
<dbReference type="Gene3D" id="2.40.420.20">
    <property type="match status" value="1"/>
</dbReference>
<keyword evidence="10" id="KW-1185">Reference proteome</keyword>
<evidence type="ECO:0000256" key="2">
    <source>
        <dbReference type="ARBA" id="ARBA00009477"/>
    </source>
</evidence>
<evidence type="ECO:0000259" key="6">
    <source>
        <dbReference type="Pfam" id="PF25917"/>
    </source>
</evidence>
<comment type="similarity">
    <text evidence="2">Belongs to the membrane fusion protein (MFP) (TC 8.A.1) family.</text>
</comment>
<dbReference type="NCBIfam" id="TIGR01730">
    <property type="entry name" value="RND_mfp"/>
    <property type="match status" value="1"/>
</dbReference>
<feature type="region of interest" description="Disordered" evidence="4">
    <location>
        <begin position="364"/>
        <end position="388"/>
    </location>
</feature>
<evidence type="ECO:0000259" key="5">
    <source>
        <dbReference type="Pfam" id="PF25876"/>
    </source>
</evidence>
<dbReference type="EMBL" id="CP073100">
    <property type="protein sequence ID" value="QUE52676.1"/>
    <property type="molecule type" value="Genomic_DNA"/>
</dbReference>
<proteinExistence type="inferred from homology"/>
<comment type="subcellular location">
    <subcellularLocation>
        <location evidence="1">Cell envelope</location>
    </subcellularLocation>
</comment>
<dbReference type="GO" id="GO:0046677">
    <property type="term" value="P:response to antibiotic"/>
    <property type="evidence" value="ECO:0007669"/>
    <property type="project" value="TreeGrafter"/>
</dbReference>
<dbReference type="PROSITE" id="PS51257">
    <property type="entry name" value="PROKAR_LIPOPROTEIN"/>
    <property type="match status" value="1"/>
</dbReference>
<dbReference type="KEGG" id="lamb:KBB96_07210"/>
<organism evidence="9 10">
    <name type="scientific">Luteolibacter ambystomatis</name>
    <dbReference type="NCBI Taxonomy" id="2824561"/>
    <lineage>
        <taxon>Bacteria</taxon>
        <taxon>Pseudomonadati</taxon>
        <taxon>Verrucomicrobiota</taxon>
        <taxon>Verrucomicrobiia</taxon>
        <taxon>Verrucomicrobiales</taxon>
        <taxon>Verrucomicrobiaceae</taxon>
        <taxon>Luteolibacter</taxon>
    </lineage>
</organism>
<name>A0A975PGW2_9BACT</name>
<dbReference type="PANTHER" id="PTHR30158">
    <property type="entry name" value="ACRA/E-RELATED COMPONENT OF DRUG EFFLUX TRANSPORTER"/>
    <property type="match status" value="1"/>
</dbReference>
<dbReference type="GO" id="GO:0005886">
    <property type="term" value="C:plasma membrane"/>
    <property type="evidence" value="ECO:0007669"/>
    <property type="project" value="UniProtKB-SubCell"/>
</dbReference>
<feature type="coiled-coil region" evidence="3">
    <location>
        <begin position="99"/>
        <end position="157"/>
    </location>
</feature>
<dbReference type="InterPro" id="IPR006143">
    <property type="entry name" value="RND_pump_MFP"/>
</dbReference>
<evidence type="ECO:0000259" key="8">
    <source>
        <dbReference type="Pfam" id="PF25967"/>
    </source>
</evidence>
<gene>
    <name evidence="9" type="ORF">KBB96_07210</name>
</gene>
<dbReference type="Gene3D" id="1.10.287.470">
    <property type="entry name" value="Helix hairpin bin"/>
    <property type="match status" value="1"/>
</dbReference>
<dbReference type="PANTHER" id="PTHR30158:SF3">
    <property type="entry name" value="MULTIDRUG EFFLUX PUMP SUBUNIT ACRA-RELATED"/>
    <property type="match status" value="1"/>
</dbReference>
<dbReference type="Pfam" id="PF25967">
    <property type="entry name" value="RND-MFP_C"/>
    <property type="match status" value="1"/>
</dbReference>
<feature type="domain" description="Multidrug resistance protein MdtA-like beta-barrel" evidence="7">
    <location>
        <begin position="205"/>
        <end position="292"/>
    </location>
</feature>
<dbReference type="AlphaFoldDB" id="A0A975PGW2"/>
<dbReference type="Pfam" id="PF25917">
    <property type="entry name" value="BSH_RND"/>
    <property type="match status" value="1"/>
</dbReference>
<feature type="domain" description="Multidrug resistance protein MdtA-like C-terminal permuted SH3" evidence="8">
    <location>
        <begin position="297"/>
        <end position="356"/>
    </location>
</feature>
<dbReference type="InterPro" id="IPR058625">
    <property type="entry name" value="MdtA-like_BSH"/>
</dbReference>
<evidence type="ECO:0000313" key="10">
    <source>
        <dbReference type="Proteomes" id="UP000676169"/>
    </source>
</evidence>
<feature type="domain" description="Multidrug resistance protein MdtA-like alpha-helical hairpin" evidence="5">
    <location>
        <begin position="100"/>
        <end position="168"/>
    </location>
</feature>
<dbReference type="Pfam" id="PF25876">
    <property type="entry name" value="HH_MFP_RND"/>
    <property type="match status" value="1"/>
</dbReference>
<sequence>MRSSFYALFPLIAAGLTGCEKKAAPPMQMPPAAVSFVPVSSEKVELTRDLPGRVDAVRVAEVRARVAGILLKRTFEEGANVKAGQELFRIDPAPLEAAKASAEASLAKAAANLKQAQTTANRYSELVNVKAISRQDYDLAQAAVQTAQAEVQTAEAAIKTAGLNLGYATVTAPIDGRIGKALVTEGALVGQTDATKMAVIQQLDPIYVDFTQSSTDLLAFRRALKEGKLDKDGASVVKLLLEDGTEYPQPGKLLFSEVSVDETTGMVSLRAQFPNPEHTLLPGMFARVRVTQALKDNSITVPQQAVTRGQGGTGSVLVIDDSNHVQLRMIRTDAAVGNKWVVTEGLKAGERVVMEGHLKARPGAEVKPEPFVSKTASSNNGKTAPDKG</sequence>
<dbReference type="Pfam" id="PF25944">
    <property type="entry name" value="Beta-barrel_RND"/>
    <property type="match status" value="1"/>
</dbReference>
<evidence type="ECO:0000256" key="3">
    <source>
        <dbReference type="SAM" id="Coils"/>
    </source>
</evidence>
<dbReference type="Proteomes" id="UP000676169">
    <property type="component" value="Chromosome"/>
</dbReference>
<dbReference type="Gene3D" id="2.40.30.170">
    <property type="match status" value="1"/>
</dbReference>
<protein>
    <submittedName>
        <fullName evidence="9">Efflux RND transporter periplasmic adaptor subunit</fullName>
    </submittedName>
</protein>
<dbReference type="SUPFAM" id="SSF111369">
    <property type="entry name" value="HlyD-like secretion proteins"/>
    <property type="match status" value="1"/>
</dbReference>
<dbReference type="Gene3D" id="2.40.50.100">
    <property type="match status" value="1"/>
</dbReference>